<reference evidence="1" key="1">
    <citation type="submission" date="2022-05" db="EMBL/GenBank/DDBJ databases">
        <title>Complete genome sequence of toluene-degrading Gulosibacter sediminis strain ACHW.36C.</title>
        <authorList>
            <person name="Wai A.C."/>
            <person name="Lai G.K."/>
            <person name="Griffin S.D."/>
            <person name="Leung F.C."/>
        </authorList>
    </citation>
    <scope>NUCLEOTIDE SEQUENCE [LARGE SCALE GENOMIC DNA]</scope>
    <source>
        <strain evidence="1">ACHW.36C</strain>
    </source>
</reference>
<organism evidence="1">
    <name type="scientific">Gulosibacter sediminis</name>
    <dbReference type="NCBI Taxonomy" id="1729695"/>
    <lineage>
        <taxon>Bacteria</taxon>
        <taxon>Bacillati</taxon>
        <taxon>Actinomycetota</taxon>
        <taxon>Actinomycetes</taxon>
        <taxon>Micrococcales</taxon>
        <taxon>Microbacteriaceae</taxon>
        <taxon>Gulosibacter</taxon>
    </lineage>
</organism>
<dbReference type="EMBL" id="CP097160">
    <property type="protein sequence ID" value="UQN14608.1"/>
    <property type="molecule type" value="Genomic_DNA"/>
</dbReference>
<proteinExistence type="predicted"/>
<protein>
    <submittedName>
        <fullName evidence="1">Uncharacterized protein</fullName>
    </submittedName>
</protein>
<evidence type="ECO:0000313" key="1">
    <source>
        <dbReference type="EMBL" id="UQN14608.1"/>
    </source>
</evidence>
<sequence>MEDWIEHRRGLDRELLGWMRPDGDHFVVIDLLGRERTAPLDWFAAEEFLEELGLRYLADKYELRLADARWQTVRIVESSPTRIRLLEDDGSAQAIGAPQVFHDIAFPADPSILRPADA</sequence>
<accession>A0ABY4N038</accession>
<name>A0ABY4N038_9MICO</name>
<gene>
    <name evidence="1" type="ORF">M3M28_11245</name>
</gene>